<evidence type="ECO:0000313" key="2">
    <source>
        <dbReference type="Proteomes" id="UP000471166"/>
    </source>
</evidence>
<dbReference type="GeneID" id="57067657"/>
<gene>
    <name evidence="1" type="ORF">GV791_07385</name>
</gene>
<accession>A0A2L2JLQ8</accession>
<dbReference type="EMBL" id="JAAGVB010000008">
    <property type="protein sequence ID" value="NEW32382.1"/>
    <property type="molecule type" value="Genomic_DNA"/>
</dbReference>
<comment type="caution">
    <text evidence="1">The sequence shown here is derived from an EMBL/GenBank/DDBJ whole genome shotgun (WGS) entry which is preliminary data.</text>
</comment>
<dbReference type="CDD" id="cd05403">
    <property type="entry name" value="NT_KNTase_like"/>
    <property type="match status" value="1"/>
</dbReference>
<dbReference type="GO" id="GO:0016740">
    <property type="term" value="F:transferase activity"/>
    <property type="evidence" value="ECO:0007669"/>
    <property type="project" value="UniProtKB-KW"/>
</dbReference>
<dbReference type="Proteomes" id="UP000471166">
    <property type="component" value="Unassembled WGS sequence"/>
</dbReference>
<proteinExistence type="predicted"/>
<name>A0A2L2JLQ8_9NOCA</name>
<reference evidence="1 2" key="1">
    <citation type="submission" date="2020-01" db="EMBL/GenBank/DDBJ databases">
        <title>Genetics and antimicrobial susceptibilities of Nocardia species isolated from the soil; a comparison with species isolated from humans.</title>
        <authorList>
            <person name="Carrasco G."/>
            <person name="Monzon S."/>
            <person name="Sansegundo M."/>
            <person name="Garcia E."/>
            <person name="Garrido N."/>
            <person name="Medina M.J."/>
            <person name="Villalon P."/>
            <person name="Ramirez-Arocha A.C."/>
            <person name="Jimenez P."/>
            <person name="Cuesta I."/>
            <person name="Valdezate S."/>
        </authorList>
    </citation>
    <scope>NUCLEOTIDE SEQUENCE [LARGE SCALE GENOMIC DNA]</scope>
    <source>
        <strain evidence="1 2">CNM20110626</strain>
    </source>
</reference>
<keyword evidence="1" id="KW-0808">Transferase</keyword>
<organism evidence="1 2">
    <name type="scientific">Nocardia cyriacigeorgica</name>
    <dbReference type="NCBI Taxonomy" id="135487"/>
    <lineage>
        <taxon>Bacteria</taxon>
        <taxon>Bacillati</taxon>
        <taxon>Actinomycetota</taxon>
        <taxon>Actinomycetes</taxon>
        <taxon>Mycobacteriales</taxon>
        <taxon>Nocardiaceae</taxon>
        <taxon>Nocardia</taxon>
    </lineage>
</organism>
<sequence length="349" mass="39317">MTTTADTSRIATLADTITRRLPDAQDLAAAAHRIADDLVALGRLVPSDDWLILGGSMARGEPTWIHHHGGRVLISDVDLLYVHSGPEPATPLDQLRAMAERCFPAVDIMVLPEHRYRLLRTSLGYDFKNLGLDLAGHGLPKHTSVRLDDRDAYEILLYYVQAHYWHDLNTKWLAGYDTTQFHLLVNRLCIKVLRATAMLDGAYSHHDFANMAPHLSEQMRAELRWRTNPTQPPLDPGRFWHYLHDAFRRFDYVFGGPRPDAVRLSRYAVTSSGQIIARHHRIAHDLARQVAAAWVAKPHPGELATVEAAIWSRVTGWTGTKPAPGPSAYFAAHQREIHDHLLAMKVQTT</sequence>
<protein>
    <submittedName>
        <fullName evidence="1">Nucleotidyltransferase domain-containing protein</fullName>
    </submittedName>
</protein>
<dbReference type="RefSeq" id="WP_054811667.1">
    <property type="nucleotide sequence ID" value="NZ_CP026746.1"/>
</dbReference>
<evidence type="ECO:0000313" key="1">
    <source>
        <dbReference type="EMBL" id="NEW32382.1"/>
    </source>
</evidence>
<dbReference type="AlphaFoldDB" id="A0A2L2JLQ8"/>